<dbReference type="PANTHER" id="PTHR24148:SF64">
    <property type="entry name" value="HETEROKARYON INCOMPATIBILITY DOMAIN-CONTAINING PROTEIN"/>
    <property type="match status" value="1"/>
</dbReference>
<accession>A0A9P4LGR0</accession>
<evidence type="ECO:0000259" key="1">
    <source>
        <dbReference type="Pfam" id="PF06985"/>
    </source>
</evidence>
<feature type="non-terminal residue" evidence="2">
    <location>
        <position position="124"/>
    </location>
</feature>
<dbReference type="Pfam" id="PF06985">
    <property type="entry name" value="HET"/>
    <property type="match status" value="1"/>
</dbReference>
<dbReference type="PANTHER" id="PTHR24148">
    <property type="entry name" value="ANKYRIN REPEAT DOMAIN-CONTAINING PROTEIN 39 HOMOLOG-RELATED"/>
    <property type="match status" value="1"/>
</dbReference>
<proteinExistence type="predicted"/>
<dbReference type="Proteomes" id="UP000799777">
    <property type="component" value="Unassembled WGS sequence"/>
</dbReference>
<dbReference type="InterPro" id="IPR010730">
    <property type="entry name" value="HET"/>
</dbReference>
<evidence type="ECO:0000313" key="3">
    <source>
        <dbReference type="Proteomes" id="UP000799777"/>
    </source>
</evidence>
<comment type="caution">
    <text evidence="2">The sequence shown here is derived from an EMBL/GenBank/DDBJ whole genome shotgun (WGS) entry which is preliminary data.</text>
</comment>
<reference evidence="2" key="1">
    <citation type="journal article" date="2020" name="Stud. Mycol.">
        <title>101 Dothideomycetes genomes: a test case for predicting lifestyles and emergence of pathogens.</title>
        <authorList>
            <person name="Haridas S."/>
            <person name="Albert R."/>
            <person name="Binder M."/>
            <person name="Bloem J."/>
            <person name="Labutti K."/>
            <person name="Salamov A."/>
            <person name="Andreopoulos B."/>
            <person name="Baker S."/>
            <person name="Barry K."/>
            <person name="Bills G."/>
            <person name="Bluhm B."/>
            <person name="Cannon C."/>
            <person name="Castanera R."/>
            <person name="Culley D."/>
            <person name="Daum C."/>
            <person name="Ezra D."/>
            <person name="Gonzalez J."/>
            <person name="Henrissat B."/>
            <person name="Kuo A."/>
            <person name="Liang C."/>
            <person name="Lipzen A."/>
            <person name="Lutzoni F."/>
            <person name="Magnuson J."/>
            <person name="Mondo S."/>
            <person name="Nolan M."/>
            <person name="Ohm R."/>
            <person name="Pangilinan J."/>
            <person name="Park H.-J."/>
            <person name="Ramirez L."/>
            <person name="Alfaro M."/>
            <person name="Sun H."/>
            <person name="Tritt A."/>
            <person name="Yoshinaga Y."/>
            <person name="Zwiers L.-H."/>
            <person name="Turgeon B."/>
            <person name="Goodwin S."/>
            <person name="Spatafora J."/>
            <person name="Crous P."/>
            <person name="Grigoriev I."/>
        </authorList>
    </citation>
    <scope>NUCLEOTIDE SEQUENCE</scope>
    <source>
        <strain evidence="2">CBS 110217</strain>
    </source>
</reference>
<dbReference type="InterPro" id="IPR052895">
    <property type="entry name" value="HetReg/Transcr_Mod"/>
</dbReference>
<dbReference type="EMBL" id="ML978290">
    <property type="protein sequence ID" value="KAF2024588.1"/>
    <property type="molecule type" value="Genomic_DNA"/>
</dbReference>
<sequence>DIRILTLHAGALNAPIQCSLEKKTLAPNFDMSQYQQPDLDCTTLSYVWGNSRFPKAISCNNTDFLLTRNLYSALYHLRKPDQDLMLWIDAICINQENDDEKAEQVRRMGEIYRRARETIIWLGS</sequence>
<evidence type="ECO:0000313" key="2">
    <source>
        <dbReference type="EMBL" id="KAF2024588.1"/>
    </source>
</evidence>
<feature type="domain" description="Heterokaryon incompatibility" evidence="1">
    <location>
        <begin position="43"/>
        <end position="124"/>
    </location>
</feature>
<dbReference type="AlphaFoldDB" id="A0A9P4LGR0"/>
<gene>
    <name evidence="2" type="ORF">EK21DRAFT_43022</name>
</gene>
<keyword evidence="3" id="KW-1185">Reference proteome</keyword>
<feature type="non-terminal residue" evidence="2">
    <location>
        <position position="1"/>
    </location>
</feature>
<protein>
    <submittedName>
        <fullName evidence="2">HET-domain-containing protein</fullName>
    </submittedName>
</protein>
<organism evidence="2 3">
    <name type="scientific">Setomelanomma holmii</name>
    <dbReference type="NCBI Taxonomy" id="210430"/>
    <lineage>
        <taxon>Eukaryota</taxon>
        <taxon>Fungi</taxon>
        <taxon>Dikarya</taxon>
        <taxon>Ascomycota</taxon>
        <taxon>Pezizomycotina</taxon>
        <taxon>Dothideomycetes</taxon>
        <taxon>Pleosporomycetidae</taxon>
        <taxon>Pleosporales</taxon>
        <taxon>Pleosporineae</taxon>
        <taxon>Phaeosphaeriaceae</taxon>
        <taxon>Setomelanomma</taxon>
    </lineage>
</organism>
<dbReference type="OrthoDB" id="3553147at2759"/>
<name>A0A9P4LGR0_9PLEO</name>